<dbReference type="Gene3D" id="1.10.720.60">
    <property type="match status" value="1"/>
</dbReference>
<name>A0A6G1FWD8_9PEZI</name>
<dbReference type="SFLD" id="SFLDG01129">
    <property type="entry name" value="C1.5:_HAD__Beta-PGM__Phosphata"/>
    <property type="match status" value="1"/>
</dbReference>
<keyword evidence="5" id="KW-1185">Reference proteome</keyword>
<dbReference type="PANTHER" id="PTHR20371">
    <property type="entry name" value="ENOLASE-PHOSPHATASE E1"/>
    <property type="match status" value="1"/>
</dbReference>
<dbReference type="Gene3D" id="3.40.50.1000">
    <property type="entry name" value="HAD superfamily/HAD-like"/>
    <property type="match status" value="1"/>
</dbReference>
<dbReference type="SFLD" id="SFLDG01133">
    <property type="entry name" value="C1.5.4:_Enolase-phosphatase_Li"/>
    <property type="match status" value="1"/>
</dbReference>
<dbReference type="InterPro" id="IPR023943">
    <property type="entry name" value="Enolase-ppase_E1"/>
</dbReference>
<evidence type="ECO:0000313" key="5">
    <source>
        <dbReference type="Proteomes" id="UP000504638"/>
    </source>
</evidence>
<dbReference type="GO" id="GO:0043874">
    <property type="term" value="F:acireductone synthase activity"/>
    <property type="evidence" value="ECO:0007669"/>
    <property type="project" value="InterPro"/>
</dbReference>
<dbReference type="InterPro" id="IPR023214">
    <property type="entry name" value="HAD_sf"/>
</dbReference>
<organism evidence="4">
    <name type="scientific">Eremomyces bilateralis CBS 781.70</name>
    <dbReference type="NCBI Taxonomy" id="1392243"/>
    <lineage>
        <taxon>Eukaryota</taxon>
        <taxon>Fungi</taxon>
        <taxon>Dikarya</taxon>
        <taxon>Ascomycota</taxon>
        <taxon>Pezizomycotina</taxon>
        <taxon>Dothideomycetes</taxon>
        <taxon>Dothideomycetes incertae sedis</taxon>
        <taxon>Eremomycetales</taxon>
        <taxon>Eremomycetaceae</taxon>
        <taxon>Eremomyces</taxon>
    </lineage>
</organism>
<dbReference type="PANTHER" id="PTHR20371:SF1">
    <property type="entry name" value="ENOLASE-PHOSPHATASE E1"/>
    <property type="match status" value="1"/>
</dbReference>
<dbReference type="GO" id="GO:0019509">
    <property type="term" value="P:L-methionine salvage from methylthioadenosine"/>
    <property type="evidence" value="ECO:0007669"/>
    <property type="project" value="InterPro"/>
</dbReference>
<keyword evidence="3" id="KW-0486">Methionine biosynthesis</keyword>
<gene>
    <name evidence="4 6" type="ORF">P152DRAFT_460828</name>
</gene>
<accession>A0A6G1FWD8</accession>
<reference evidence="6" key="2">
    <citation type="submission" date="2020-04" db="EMBL/GenBank/DDBJ databases">
        <authorList>
            <consortium name="NCBI Genome Project"/>
        </authorList>
    </citation>
    <scope>NUCLEOTIDE SEQUENCE</scope>
    <source>
        <strain evidence="6">CBS 781.70</strain>
    </source>
</reference>
<proteinExistence type="predicted"/>
<keyword evidence="2" id="KW-0378">Hydrolase</keyword>
<dbReference type="AlphaFoldDB" id="A0A6G1FWD8"/>
<dbReference type="Pfam" id="PF00702">
    <property type="entry name" value="Hydrolase"/>
    <property type="match status" value="1"/>
</dbReference>
<dbReference type="OrthoDB" id="272500at2759"/>
<dbReference type="GeneID" id="54420568"/>
<dbReference type="RefSeq" id="XP_033531643.1">
    <property type="nucleotide sequence ID" value="XM_033679998.1"/>
</dbReference>
<dbReference type="InterPro" id="IPR036412">
    <property type="entry name" value="HAD-like_sf"/>
</dbReference>
<keyword evidence="1" id="KW-0028">Amino-acid biosynthesis</keyword>
<protein>
    <submittedName>
        <fullName evidence="4 6">Enolase-phosphatase E1</fullName>
    </submittedName>
</protein>
<evidence type="ECO:0000313" key="6">
    <source>
        <dbReference type="RefSeq" id="XP_033531643.1"/>
    </source>
</evidence>
<evidence type="ECO:0000256" key="2">
    <source>
        <dbReference type="ARBA" id="ARBA00022801"/>
    </source>
</evidence>
<reference evidence="4 6" key="1">
    <citation type="submission" date="2020-01" db="EMBL/GenBank/DDBJ databases">
        <authorList>
            <consortium name="DOE Joint Genome Institute"/>
            <person name="Haridas S."/>
            <person name="Albert R."/>
            <person name="Binder M."/>
            <person name="Bloem J."/>
            <person name="Labutti K."/>
            <person name="Salamov A."/>
            <person name="Andreopoulos B."/>
            <person name="Baker S.E."/>
            <person name="Barry K."/>
            <person name="Bills G."/>
            <person name="Bluhm B.H."/>
            <person name="Cannon C."/>
            <person name="Castanera R."/>
            <person name="Culley D.E."/>
            <person name="Daum C."/>
            <person name="Ezra D."/>
            <person name="Gonzalez J.B."/>
            <person name="Henrissat B."/>
            <person name="Kuo A."/>
            <person name="Liang C."/>
            <person name="Lipzen A."/>
            <person name="Lutzoni F."/>
            <person name="Magnuson J."/>
            <person name="Mondo S."/>
            <person name="Nolan M."/>
            <person name="Ohm R."/>
            <person name="Pangilinan J."/>
            <person name="Park H.-J."/>
            <person name="Ramirez L."/>
            <person name="Alfaro M."/>
            <person name="Sun H."/>
            <person name="Tritt A."/>
            <person name="Yoshinaga Y."/>
            <person name="Zwiers L.-H."/>
            <person name="Turgeon B.G."/>
            <person name="Goodwin S.B."/>
            <person name="Spatafora J.W."/>
            <person name="Crous P.W."/>
            <person name="Grigoriev I.V."/>
        </authorList>
    </citation>
    <scope>NUCLEOTIDE SEQUENCE</scope>
    <source>
        <strain evidence="4 6">CBS 781.70</strain>
    </source>
</reference>
<evidence type="ECO:0000313" key="4">
    <source>
        <dbReference type="EMBL" id="KAF1810012.1"/>
    </source>
</evidence>
<dbReference type="SFLD" id="SFLDS00003">
    <property type="entry name" value="Haloacid_Dehalogenase"/>
    <property type="match status" value="1"/>
</dbReference>
<dbReference type="SUPFAM" id="SSF56784">
    <property type="entry name" value="HAD-like"/>
    <property type="match status" value="1"/>
</dbReference>
<dbReference type="NCBIfam" id="TIGR01691">
    <property type="entry name" value="enolase-ppase"/>
    <property type="match status" value="1"/>
</dbReference>
<dbReference type="EMBL" id="ML975168">
    <property type="protein sequence ID" value="KAF1810012.1"/>
    <property type="molecule type" value="Genomic_DNA"/>
</dbReference>
<dbReference type="GO" id="GO:0000287">
    <property type="term" value="F:magnesium ion binding"/>
    <property type="evidence" value="ECO:0007669"/>
    <property type="project" value="InterPro"/>
</dbReference>
<dbReference type="Proteomes" id="UP000504638">
    <property type="component" value="Unplaced"/>
</dbReference>
<sequence>MKIEGVEVVLLDIEGTILPIDFVKKELYPYALRGLPKLLDQHFKKPIPALVEPIALFPPEVRRSPADLYTHLHDLTEKDIKHPGLKQLQGHVWRQGYRDGVLRARLFPDVKPAFDRWAANGKTLAIYSSGSVQAQRLLFQHVEDPENPGPDTVKDYEGYFDQNYFDTQNAGMKAEQVSYVKIAAALGKKPESILFLSDSDKEVLAAKLADMQSVLVQRPGNPEQDMAALLDVVGTFDELNLV</sequence>
<reference evidence="6" key="3">
    <citation type="submission" date="2025-04" db="UniProtKB">
        <authorList>
            <consortium name="RefSeq"/>
        </authorList>
    </citation>
    <scope>IDENTIFICATION</scope>
    <source>
        <strain evidence="6">CBS 781.70</strain>
    </source>
</reference>
<evidence type="ECO:0000256" key="3">
    <source>
        <dbReference type="ARBA" id="ARBA00023167"/>
    </source>
</evidence>
<evidence type="ECO:0000256" key="1">
    <source>
        <dbReference type="ARBA" id="ARBA00022605"/>
    </source>
</evidence>